<dbReference type="EMBL" id="LT608328">
    <property type="protein sequence ID" value="SCM59795.1"/>
    <property type="molecule type" value="Genomic_DNA"/>
</dbReference>
<dbReference type="KEGG" id="pmuc:ING2E5A_3001"/>
<evidence type="ECO:0000313" key="2">
    <source>
        <dbReference type="Proteomes" id="UP000178485"/>
    </source>
</evidence>
<accession>A0A1G4GBB7</accession>
<protein>
    <submittedName>
        <fullName evidence="1">Uncharacterized protein</fullName>
    </submittedName>
</protein>
<proteinExistence type="predicted"/>
<name>A0A1G4GBB7_9BACT</name>
<organism evidence="1 2">
    <name type="scientific">Petrimonas mucosa</name>
    <dbReference type="NCBI Taxonomy" id="1642646"/>
    <lineage>
        <taxon>Bacteria</taxon>
        <taxon>Pseudomonadati</taxon>
        <taxon>Bacteroidota</taxon>
        <taxon>Bacteroidia</taxon>
        <taxon>Bacteroidales</taxon>
        <taxon>Dysgonomonadaceae</taxon>
        <taxon>Petrimonas</taxon>
    </lineage>
</organism>
<evidence type="ECO:0000313" key="1">
    <source>
        <dbReference type="EMBL" id="SCM59795.1"/>
    </source>
</evidence>
<dbReference type="RefSeq" id="WP_262502189.1">
    <property type="nucleotide sequence ID" value="NZ_LT608328.1"/>
</dbReference>
<sequence length="42" mass="4728">MEHDQNSEVISYTAPDFEVVEIEIEQNILAGSTPDFDGEDWG</sequence>
<gene>
    <name evidence="1" type="ORF">ING2E5A_3001</name>
</gene>
<dbReference type="Proteomes" id="UP000178485">
    <property type="component" value="Chromosome i"/>
</dbReference>
<reference evidence="1 2" key="1">
    <citation type="submission" date="2016-08" db="EMBL/GenBank/DDBJ databases">
        <authorList>
            <person name="Seilhamer J.J."/>
        </authorList>
    </citation>
    <scope>NUCLEOTIDE SEQUENCE [LARGE SCALE GENOMIC DNA]</scope>
    <source>
        <strain evidence="1">ING2-E5A</strain>
    </source>
</reference>
<keyword evidence="2" id="KW-1185">Reference proteome</keyword>
<dbReference type="STRING" id="1642646.ING2E5A_3001"/>
<dbReference type="AlphaFoldDB" id="A0A1G4GBB7"/>